<dbReference type="EMBL" id="EF157669">
    <property type="protein sequence ID" value="ABM53545.1"/>
    <property type="molecule type" value="Genomic_DNA"/>
</dbReference>
<protein>
    <submittedName>
        <fullName evidence="1">Uncharacterized protein</fullName>
    </submittedName>
</protein>
<sequence length="126" mass="14706">MYACGFRIYFTPLPGFFSPFPHGTCSLSVNYEYLALEDGPPIFRQDYTCPALLVVRSVPQIAFLIQGYHLLWPDFPFRFDMQTAKSHRLLRFRSPLLSESRLMSVPRATEMFQFARFASTPYVFRC</sequence>
<name>B1N6J9_9PROT</name>
<proteinExistence type="predicted"/>
<reference evidence="1" key="1">
    <citation type="journal article" date="2008" name="FEMS Microbiol. Ecol.">
        <title>Metagenomic analysis of a freshwater toxic cyanobacteria bloom.</title>
        <authorList>
            <person name="Pope P.B."/>
            <person name="Patel B.K."/>
        </authorList>
    </citation>
    <scope>NUCLEOTIDE SEQUENCE</scope>
</reference>
<dbReference type="AlphaFoldDB" id="B1N6J9"/>
<accession>B1N6J9</accession>
<evidence type="ECO:0000313" key="1">
    <source>
        <dbReference type="EMBL" id="ABM53545.1"/>
    </source>
</evidence>
<organism evidence="1">
    <name type="scientific">uncultured beta proteobacterium CBNPD1 BAC clone 578</name>
    <dbReference type="NCBI Taxonomy" id="417305"/>
    <lineage>
        <taxon>Bacteria</taxon>
        <taxon>Pseudomonadati</taxon>
        <taxon>Pseudomonadota</taxon>
        <taxon>Betaproteobacteria</taxon>
        <taxon>environmental samples</taxon>
    </lineage>
</organism>